<evidence type="ECO:0000256" key="1">
    <source>
        <dbReference type="SAM" id="SignalP"/>
    </source>
</evidence>
<dbReference type="Proteomes" id="UP000005835">
    <property type="component" value="Unassembled WGS sequence"/>
</dbReference>
<protein>
    <recommendedName>
        <fullName evidence="4">Lipoprotein</fullName>
    </recommendedName>
</protein>
<feature type="chain" id="PRO_5003850270" description="Lipoprotein" evidence="1">
    <location>
        <begin position="31"/>
        <end position="176"/>
    </location>
</feature>
<dbReference type="RefSeq" id="WP_005432880.1">
    <property type="nucleotide sequence ID" value="NZ_JH815513.1"/>
</dbReference>
<accession>K1KKY5</accession>
<sequence length="176" mass="18244">MTGILNTTSLSRAAAAALSALLLSGCAALSGGGSEAIPADAMKRPVDLSVVCVLVNEDVKSEPLVKSLETGVRSFGSEPRLLMPGDGPQACSFVVTYEVRTNARAIEAVRFQTFENSVPALEASGRANPGSGLTVDNVAAYMVQLLNQTKKRLGDRAVLPVAPEPVPTQAPAARQP</sequence>
<reference evidence="2 3" key="1">
    <citation type="submission" date="2012-05" db="EMBL/GenBank/DDBJ databases">
        <title>The Genome Sequence of Sutterella wadsworthensis 2_1_59BFAA.</title>
        <authorList>
            <consortium name="The Broad Institute Genome Sequencing Platform"/>
            <person name="Earl A."/>
            <person name="Ward D."/>
            <person name="Feldgarden M."/>
            <person name="Gevers D."/>
            <person name="Daigneault M."/>
            <person name="Strauss J."/>
            <person name="Allen-Vercoe E."/>
            <person name="Walker B."/>
            <person name="Young S.K."/>
            <person name="Zeng Q."/>
            <person name="Gargeya S."/>
            <person name="Fitzgerald M."/>
            <person name="Haas B."/>
            <person name="Abouelleil A."/>
            <person name="Alvarado L."/>
            <person name="Arachchi H.M."/>
            <person name="Berlin A.M."/>
            <person name="Chapman S.B."/>
            <person name="Goldberg J."/>
            <person name="Griggs A."/>
            <person name="Gujja S."/>
            <person name="Hansen M."/>
            <person name="Howarth C."/>
            <person name="Imamovic A."/>
            <person name="Larimer J."/>
            <person name="McCowen C."/>
            <person name="Montmayeur A."/>
            <person name="Murphy C."/>
            <person name="Neiman D."/>
            <person name="Pearson M."/>
            <person name="Priest M."/>
            <person name="Roberts A."/>
            <person name="Saif S."/>
            <person name="Shea T."/>
            <person name="Sisk P."/>
            <person name="Sykes S."/>
            <person name="Wortman J."/>
            <person name="Nusbaum C."/>
            <person name="Birren B."/>
        </authorList>
    </citation>
    <scope>NUCLEOTIDE SEQUENCE [LARGE SCALE GENOMIC DNA]</scope>
    <source>
        <strain evidence="2 3">2_1_59BFAA</strain>
    </source>
</reference>
<gene>
    <name evidence="2" type="ORF">HMPREF9465_00002</name>
</gene>
<dbReference type="PATRIC" id="fig|742823.3.peg.2"/>
<evidence type="ECO:0000313" key="2">
    <source>
        <dbReference type="EMBL" id="EKB32384.1"/>
    </source>
</evidence>
<dbReference type="eggNOG" id="ENOG5030YEN">
    <property type="taxonomic scope" value="Bacteria"/>
</dbReference>
<name>K1KKY5_9BURK</name>
<dbReference type="HOGENOM" id="CLU_1554511_0_0_4"/>
<organism evidence="2 3">
    <name type="scientific">Sutterella wadsworthensis 2_1_59BFAA</name>
    <dbReference type="NCBI Taxonomy" id="742823"/>
    <lineage>
        <taxon>Bacteria</taxon>
        <taxon>Pseudomonadati</taxon>
        <taxon>Pseudomonadota</taxon>
        <taxon>Betaproteobacteria</taxon>
        <taxon>Burkholderiales</taxon>
        <taxon>Sutterellaceae</taxon>
        <taxon>Sutterella</taxon>
    </lineage>
</organism>
<keyword evidence="3" id="KW-1185">Reference proteome</keyword>
<evidence type="ECO:0008006" key="4">
    <source>
        <dbReference type="Google" id="ProtNLM"/>
    </source>
</evidence>
<feature type="signal peptide" evidence="1">
    <location>
        <begin position="1"/>
        <end position="30"/>
    </location>
</feature>
<dbReference type="EMBL" id="ADMG01000001">
    <property type="protein sequence ID" value="EKB32384.1"/>
    <property type="molecule type" value="Genomic_DNA"/>
</dbReference>
<dbReference type="AlphaFoldDB" id="K1KKY5"/>
<keyword evidence="1" id="KW-0732">Signal</keyword>
<evidence type="ECO:0000313" key="3">
    <source>
        <dbReference type="Proteomes" id="UP000005835"/>
    </source>
</evidence>
<comment type="caution">
    <text evidence="2">The sequence shown here is derived from an EMBL/GenBank/DDBJ whole genome shotgun (WGS) entry which is preliminary data.</text>
</comment>
<dbReference type="OrthoDB" id="9157343at2"/>
<proteinExistence type="predicted"/>